<organism evidence="5 6">
    <name type="scientific">Phlyctema vagabunda</name>
    <dbReference type="NCBI Taxonomy" id="108571"/>
    <lineage>
        <taxon>Eukaryota</taxon>
        <taxon>Fungi</taxon>
        <taxon>Dikarya</taxon>
        <taxon>Ascomycota</taxon>
        <taxon>Pezizomycotina</taxon>
        <taxon>Leotiomycetes</taxon>
        <taxon>Helotiales</taxon>
        <taxon>Dermateaceae</taxon>
        <taxon>Phlyctema</taxon>
    </lineage>
</organism>
<dbReference type="InterPro" id="IPR012677">
    <property type="entry name" value="Nucleotide-bd_a/b_plait_sf"/>
</dbReference>
<dbReference type="PANTHER" id="PTHR23236">
    <property type="entry name" value="EUKARYOTIC TRANSLATION INITIATION FACTOR 4B/4H"/>
    <property type="match status" value="1"/>
</dbReference>
<feature type="domain" description="RRM" evidence="4">
    <location>
        <begin position="324"/>
        <end position="444"/>
    </location>
</feature>
<dbReference type="InterPro" id="IPR035979">
    <property type="entry name" value="RBD_domain_sf"/>
</dbReference>
<feature type="compositionally biased region" description="Basic residues" evidence="3">
    <location>
        <begin position="415"/>
        <end position="424"/>
    </location>
</feature>
<feature type="region of interest" description="Disordered" evidence="3">
    <location>
        <begin position="302"/>
        <end position="325"/>
    </location>
</feature>
<gene>
    <name evidence="5" type="ORF">PVAG01_03515</name>
</gene>
<dbReference type="SMART" id="SM00360">
    <property type="entry name" value="RRM"/>
    <property type="match status" value="2"/>
</dbReference>
<keyword evidence="6" id="KW-1185">Reference proteome</keyword>
<protein>
    <submittedName>
        <fullName evidence="5">RNA recognition domain-containing protein</fullName>
    </submittedName>
</protein>
<evidence type="ECO:0000259" key="4">
    <source>
        <dbReference type="PROSITE" id="PS50102"/>
    </source>
</evidence>
<dbReference type="Gene3D" id="3.30.70.330">
    <property type="match status" value="2"/>
</dbReference>
<feature type="compositionally biased region" description="Basic and acidic residues" evidence="3">
    <location>
        <begin position="454"/>
        <end position="486"/>
    </location>
</feature>
<name>A0ABR4PLL9_9HELO</name>
<sequence length="515" mass="57420">MSAPSDPKPKKEESGKKRKSVSVDDESPKDTTAPKVAKKQSTKSSKHEKEAKVASTAVEQEESIESAPLSAMEGVEASETSEESAAPTKKTKKEKSSKEKKDKSSKKRKAATLVEDVPETTDAQSDAEETKLDSDDDEKSSERPSKKRKASVDEIEVDITAPEPPSKKALRRLKKGKPLPPPRSGAENTPEPEEKKEKKEVEKRSEHGIWIGNLPWSVSKEELKTFFVEYSDLTDEMITRVHMPGPDDGKSANKVEDRRFAKKQHNKGFAYVDFSTAEAVDLAVELSEQLLSGRRVLIKNNKSFEGRPQKTKEETRAEGKPPSKRVFLGNLRFDTTEESLKEHFEKCGAVESVKVATFEDSGKCKGYAWIVFEELASAESAVRGFVRIEEETSDQSDSESEAEDGSDSDAEAAASKKKPKKAKLRKVWVNRIQGRPLRMEFAEDAQVRYKKRYGKEGTKRTAGESGDTERVERAPREEAERSESVRPAKVVEYRKPYAARLTGGIVESKGKKTTF</sequence>
<accession>A0ABR4PLL9</accession>
<dbReference type="InterPro" id="IPR000504">
    <property type="entry name" value="RRM_dom"/>
</dbReference>
<dbReference type="EMBL" id="JBFCZG010000003">
    <property type="protein sequence ID" value="KAL3424234.1"/>
    <property type="molecule type" value="Genomic_DNA"/>
</dbReference>
<dbReference type="SUPFAM" id="SSF54928">
    <property type="entry name" value="RNA-binding domain, RBD"/>
    <property type="match status" value="1"/>
</dbReference>
<feature type="compositionally biased region" description="Basic and acidic residues" evidence="3">
    <location>
        <begin position="302"/>
        <end position="321"/>
    </location>
</feature>
<keyword evidence="1 2" id="KW-0694">RNA-binding</keyword>
<reference evidence="5 6" key="1">
    <citation type="submission" date="2024-06" db="EMBL/GenBank/DDBJ databases">
        <title>Complete genome of Phlyctema vagabunda strain 19-DSS-EL-015.</title>
        <authorList>
            <person name="Fiorenzani C."/>
        </authorList>
    </citation>
    <scope>NUCLEOTIDE SEQUENCE [LARGE SCALE GENOMIC DNA]</scope>
    <source>
        <strain evidence="5 6">19-DSS-EL-015</strain>
    </source>
</reference>
<feature type="region of interest" description="Disordered" evidence="3">
    <location>
        <begin position="1"/>
        <end position="206"/>
    </location>
</feature>
<feature type="domain" description="RRM" evidence="4">
    <location>
        <begin position="207"/>
        <end position="303"/>
    </location>
</feature>
<dbReference type="PANTHER" id="PTHR23236:SF11">
    <property type="entry name" value="EUKARYOTIC TRANSLATION INITIATION FACTOR 4H"/>
    <property type="match status" value="1"/>
</dbReference>
<feature type="region of interest" description="Disordered" evidence="3">
    <location>
        <begin position="389"/>
        <end position="424"/>
    </location>
</feature>
<proteinExistence type="predicted"/>
<evidence type="ECO:0000313" key="5">
    <source>
        <dbReference type="EMBL" id="KAL3424234.1"/>
    </source>
</evidence>
<evidence type="ECO:0000256" key="1">
    <source>
        <dbReference type="ARBA" id="ARBA00022884"/>
    </source>
</evidence>
<dbReference type="Pfam" id="PF00076">
    <property type="entry name" value="RRM_1"/>
    <property type="match status" value="1"/>
</dbReference>
<dbReference type="Proteomes" id="UP001629113">
    <property type="component" value="Unassembled WGS sequence"/>
</dbReference>
<evidence type="ECO:0000256" key="3">
    <source>
        <dbReference type="SAM" id="MobiDB-lite"/>
    </source>
</evidence>
<feature type="compositionally biased region" description="Acidic residues" evidence="3">
    <location>
        <begin position="391"/>
        <end position="410"/>
    </location>
</feature>
<feature type="region of interest" description="Disordered" evidence="3">
    <location>
        <begin position="452"/>
        <end position="486"/>
    </location>
</feature>
<comment type="caution">
    <text evidence="5">The sequence shown here is derived from an EMBL/GenBank/DDBJ whole genome shotgun (WGS) entry which is preliminary data.</text>
</comment>
<evidence type="ECO:0000256" key="2">
    <source>
        <dbReference type="PROSITE-ProRule" id="PRU00176"/>
    </source>
</evidence>
<evidence type="ECO:0000313" key="6">
    <source>
        <dbReference type="Proteomes" id="UP001629113"/>
    </source>
</evidence>
<feature type="compositionally biased region" description="Basic residues" evidence="3">
    <location>
        <begin position="168"/>
        <end position="177"/>
    </location>
</feature>
<dbReference type="PROSITE" id="PS50102">
    <property type="entry name" value="RRM"/>
    <property type="match status" value="2"/>
</dbReference>
<feature type="compositionally biased region" description="Basic and acidic residues" evidence="3">
    <location>
        <begin position="192"/>
        <end position="206"/>
    </location>
</feature>